<feature type="compositionally biased region" description="Basic and acidic residues" evidence="11">
    <location>
        <begin position="8"/>
        <end position="20"/>
    </location>
</feature>
<dbReference type="OrthoDB" id="5982628at2759"/>
<keyword evidence="10" id="KW-0175">Coiled coil</keyword>
<evidence type="ECO:0000256" key="10">
    <source>
        <dbReference type="SAM" id="Coils"/>
    </source>
</evidence>
<keyword evidence="7" id="KW-0969">Cilium</keyword>
<evidence type="ECO:0000256" key="9">
    <source>
        <dbReference type="ARBA" id="ARBA00023273"/>
    </source>
</evidence>
<feature type="region of interest" description="Disordered" evidence="11">
    <location>
        <begin position="1"/>
        <end position="20"/>
    </location>
</feature>
<dbReference type="PANTHER" id="PTHR31598:SF1">
    <property type="entry name" value="DYNEIN REGULATORY COMPLEX PROTEIN 10"/>
    <property type="match status" value="1"/>
</dbReference>
<sequence length="453" mass="53341">MAPIETPRQSDRWLKGKPSSHLDHFRKSGIDPCRILEPKRKTLQSLEAERIMTVFRDMVRRMEINTALPYILNSLPRFSVIFGQDLTSRLSSHLQLQRAYEEALAELGRISRQNVELQTGTQTNTQTEAGSSNVKFSKPSIIITSVNGNQLGIVLEKEVEFLEKRIKCSLREIFRFFKKNPKAIEMVTESKPVRNREYTALLNKLTSVESIMKERLLTSPFEEQDMKLQLMEIIDREKKTTVLREKLETNYQVAVEAKESEIYERDIRILQLQQDLQLIEKIHSEKQQRTLTEALKQSSQDNNMSKAKVANYCEDISLCRKKIQEDKKEHRKNETLLRKKRFKMATEVFNWVQKYDADLSGRQDEYDLYTRMYDADKEQLGQLQERFSILEKQYDAIIEERRVAEEEKARKMEEERKQNQAAEVIQTVWRNYQFRILMRAKSKKSSKKGKGGK</sequence>
<keyword evidence="9" id="KW-0966">Cell projection</keyword>
<dbReference type="InterPro" id="IPR042815">
    <property type="entry name" value="DRC10"/>
</dbReference>
<evidence type="ECO:0000256" key="7">
    <source>
        <dbReference type="ARBA" id="ARBA00023069"/>
    </source>
</evidence>
<comment type="function">
    <text evidence="1">Component of the nexin-dynein regulatory complex (N-DRC), a key regulator of ciliary/flagellar motility which maintains the alignment and integrity of the distal axoneme and regulates microtubule sliding in motile axonemes.</text>
</comment>
<reference evidence="13" key="1">
    <citation type="journal article" date="2017" name="bioRxiv">
        <title>Comparative analysis of the genomes of Stylophora pistillata and Acropora digitifera provides evidence for extensive differences between species of corals.</title>
        <authorList>
            <person name="Voolstra C.R."/>
            <person name="Li Y."/>
            <person name="Liew Y.J."/>
            <person name="Baumgarten S."/>
            <person name="Zoccola D."/>
            <person name="Flot J.-F."/>
            <person name="Tambutte S."/>
            <person name="Allemand D."/>
            <person name="Aranda M."/>
        </authorList>
    </citation>
    <scope>NUCLEOTIDE SEQUENCE [LARGE SCALE GENOMIC DNA]</scope>
</reference>
<evidence type="ECO:0000256" key="1">
    <source>
        <dbReference type="ARBA" id="ARBA00003029"/>
    </source>
</evidence>
<evidence type="ECO:0000256" key="3">
    <source>
        <dbReference type="ARBA" id="ARBA00009071"/>
    </source>
</evidence>
<keyword evidence="8" id="KW-0206">Cytoskeleton</keyword>
<comment type="caution">
    <text evidence="12">The sequence shown here is derived from an EMBL/GenBank/DDBJ whole genome shotgun (WGS) entry which is preliminary data.</text>
</comment>
<evidence type="ECO:0000313" key="12">
    <source>
        <dbReference type="EMBL" id="PFX23684.1"/>
    </source>
</evidence>
<evidence type="ECO:0000256" key="2">
    <source>
        <dbReference type="ARBA" id="ARBA00004611"/>
    </source>
</evidence>
<dbReference type="Proteomes" id="UP000225706">
    <property type="component" value="Unassembled WGS sequence"/>
</dbReference>
<keyword evidence="6" id="KW-0282">Flagellum</keyword>
<evidence type="ECO:0000256" key="4">
    <source>
        <dbReference type="ARBA" id="ARBA00021752"/>
    </source>
</evidence>
<gene>
    <name evidence="12" type="primary">Iqcd</name>
    <name evidence="12" type="ORF">AWC38_SpisGene11755</name>
</gene>
<dbReference type="AlphaFoldDB" id="A0A2B4RZ03"/>
<evidence type="ECO:0000256" key="8">
    <source>
        <dbReference type="ARBA" id="ARBA00023212"/>
    </source>
</evidence>
<dbReference type="PANTHER" id="PTHR31598">
    <property type="entry name" value="IQ DOMAIN-CONTAINING PROTEIN D"/>
    <property type="match status" value="1"/>
</dbReference>
<evidence type="ECO:0000256" key="5">
    <source>
        <dbReference type="ARBA" id="ARBA00022490"/>
    </source>
</evidence>
<organism evidence="12 13">
    <name type="scientific">Stylophora pistillata</name>
    <name type="common">Smooth cauliflower coral</name>
    <dbReference type="NCBI Taxonomy" id="50429"/>
    <lineage>
        <taxon>Eukaryota</taxon>
        <taxon>Metazoa</taxon>
        <taxon>Cnidaria</taxon>
        <taxon>Anthozoa</taxon>
        <taxon>Hexacorallia</taxon>
        <taxon>Scleractinia</taxon>
        <taxon>Astrocoeniina</taxon>
        <taxon>Pocilloporidae</taxon>
        <taxon>Stylophora</taxon>
    </lineage>
</organism>
<accession>A0A2B4RZ03</accession>
<dbReference type="EMBL" id="LSMT01000200">
    <property type="protein sequence ID" value="PFX23684.1"/>
    <property type="molecule type" value="Genomic_DNA"/>
</dbReference>
<feature type="coiled-coil region" evidence="10">
    <location>
        <begin position="373"/>
        <end position="423"/>
    </location>
</feature>
<comment type="subcellular location">
    <subcellularLocation>
        <location evidence="2">Cytoplasm</location>
        <location evidence="2">Cytoskeleton</location>
        <location evidence="2">Flagellum axoneme</location>
    </subcellularLocation>
</comment>
<proteinExistence type="inferred from homology"/>
<evidence type="ECO:0000256" key="6">
    <source>
        <dbReference type="ARBA" id="ARBA00022846"/>
    </source>
</evidence>
<name>A0A2B4RZ03_STYPI</name>
<protein>
    <recommendedName>
        <fullName evidence="4">Dynein regulatory complex protein 10</fullName>
    </recommendedName>
</protein>
<keyword evidence="5" id="KW-0963">Cytoplasm</keyword>
<evidence type="ECO:0000256" key="11">
    <source>
        <dbReference type="SAM" id="MobiDB-lite"/>
    </source>
</evidence>
<keyword evidence="13" id="KW-1185">Reference proteome</keyword>
<comment type="similarity">
    <text evidence="3">Belongs to the DRC10 family.</text>
</comment>
<evidence type="ECO:0000313" key="13">
    <source>
        <dbReference type="Proteomes" id="UP000225706"/>
    </source>
</evidence>